<feature type="region of interest" description="Disordered" evidence="1">
    <location>
        <begin position="48"/>
        <end position="105"/>
    </location>
</feature>
<feature type="chain" id="PRO_5040363319" evidence="2">
    <location>
        <begin position="26"/>
        <end position="206"/>
    </location>
</feature>
<protein>
    <submittedName>
        <fullName evidence="3">10211_t:CDS:1</fullName>
    </submittedName>
</protein>
<keyword evidence="2" id="KW-0732">Signal</keyword>
<feature type="compositionally biased region" description="Low complexity" evidence="1">
    <location>
        <begin position="61"/>
        <end position="103"/>
    </location>
</feature>
<gene>
    <name evidence="3" type="ORF">FMOSSE_LOCUS13656</name>
</gene>
<dbReference type="AlphaFoldDB" id="A0A9N9HN49"/>
<dbReference type="Proteomes" id="UP000789375">
    <property type="component" value="Unassembled WGS sequence"/>
</dbReference>
<evidence type="ECO:0000313" key="3">
    <source>
        <dbReference type="EMBL" id="CAG8697533.1"/>
    </source>
</evidence>
<comment type="caution">
    <text evidence="3">The sequence shown here is derived from an EMBL/GenBank/DDBJ whole genome shotgun (WGS) entry which is preliminary data.</text>
</comment>
<evidence type="ECO:0000256" key="2">
    <source>
        <dbReference type="SAM" id="SignalP"/>
    </source>
</evidence>
<sequence length="206" mass="22810">MKQFGLIFLFLFILTHFLQIELLYAQTTSPIKFIKNYRRETLINNNKGVTLNQDAPKEPAPADGKAPSPAPGKAPAKTPDAKVPSNGKVPATAKTPTATPSPAVKKDNTGVIVGSVIGGIIMKMLCQLLDQLKVKKLSTTPREIFISNNYQTIASNSTRNHQNYVVISPQQEENIIQQLRQELSKDIKNEVANQNAQLRKKYEKSN</sequence>
<accession>A0A9N9HN49</accession>
<organism evidence="3 4">
    <name type="scientific">Funneliformis mosseae</name>
    <name type="common">Endomycorrhizal fungus</name>
    <name type="synonym">Glomus mosseae</name>
    <dbReference type="NCBI Taxonomy" id="27381"/>
    <lineage>
        <taxon>Eukaryota</taxon>
        <taxon>Fungi</taxon>
        <taxon>Fungi incertae sedis</taxon>
        <taxon>Mucoromycota</taxon>
        <taxon>Glomeromycotina</taxon>
        <taxon>Glomeromycetes</taxon>
        <taxon>Glomerales</taxon>
        <taxon>Glomeraceae</taxon>
        <taxon>Funneliformis</taxon>
    </lineage>
</organism>
<feature type="signal peptide" evidence="2">
    <location>
        <begin position="1"/>
        <end position="25"/>
    </location>
</feature>
<reference evidence="3" key="1">
    <citation type="submission" date="2021-06" db="EMBL/GenBank/DDBJ databases">
        <authorList>
            <person name="Kallberg Y."/>
            <person name="Tangrot J."/>
            <person name="Rosling A."/>
        </authorList>
    </citation>
    <scope>NUCLEOTIDE SEQUENCE</scope>
    <source>
        <strain evidence="3">87-6 pot B 2015</strain>
    </source>
</reference>
<evidence type="ECO:0000313" key="4">
    <source>
        <dbReference type="Proteomes" id="UP000789375"/>
    </source>
</evidence>
<name>A0A9N9HN49_FUNMO</name>
<evidence type="ECO:0000256" key="1">
    <source>
        <dbReference type="SAM" id="MobiDB-lite"/>
    </source>
</evidence>
<feature type="non-terminal residue" evidence="3">
    <location>
        <position position="1"/>
    </location>
</feature>
<dbReference type="EMBL" id="CAJVPP010008525">
    <property type="protein sequence ID" value="CAG8697533.1"/>
    <property type="molecule type" value="Genomic_DNA"/>
</dbReference>
<proteinExistence type="predicted"/>
<keyword evidence="4" id="KW-1185">Reference proteome</keyword>